<evidence type="ECO:0000256" key="4">
    <source>
        <dbReference type="ARBA" id="ARBA00023157"/>
    </source>
</evidence>
<evidence type="ECO:0000259" key="6">
    <source>
        <dbReference type="Pfam" id="PF16541"/>
    </source>
</evidence>
<accession>B2B5K4</accession>
<gene>
    <name evidence="7" type="ORF">PODANS_2_4930</name>
</gene>
<evidence type="ECO:0000256" key="3">
    <source>
        <dbReference type="ARBA" id="ARBA00022729"/>
    </source>
</evidence>
<evidence type="ECO:0000256" key="1">
    <source>
        <dbReference type="ARBA" id="ARBA00004613"/>
    </source>
</evidence>
<dbReference type="HOGENOM" id="CLU_097613_0_0_1"/>
<dbReference type="GeneID" id="6196044"/>
<feature type="non-terminal residue" evidence="7">
    <location>
        <position position="1"/>
    </location>
</feature>
<dbReference type="EMBL" id="CU640366">
    <property type="protein sequence ID" value="CAP73079.1"/>
    <property type="molecule type" value="Genomic_DNA"/>
</dbReference>
<evidence type="ECO:0000256" key="5">
    <source>
        <dbReference type="SAM" id="SignalP"/>
    </source>
</evidence>
<keyword evidence="2" id="KW-0964">Secreted</keyword>
<name>B2B5K4_PODAN</name>
<feature type="domain" description="AA1-like" evidence="6">
    <location>
        <begin position="52"/>
        <end position="180"/>
    </location>
</feature>
<dbReference type="GO" id="GO:0005576">
    <property type="term" value="C:extracellular region"/>
    <property type="evidence" value="ECO:0007669"/>
    <property type="project" value="UniProtKB-SubCell"/>
</dbReference>
<dbReference type="OrthoDB" id="3539798at2759"/>
<sequence length="196" mass="21654">LRSTMHLTSVLSLAALPLLTSASPISTRQTTSNGTSCSNTSFKDFQWQASNFDFHASFIFSTPAHQNSWGYASFDLFNPADKSTVQCSAASNQINDFFYGTIQYSCNDTLRGGSTKFDFNRPSGELRVEQSWTCRDQDPQYPITFTAKGSANVTLGCTEDFYQNANWTMGDIYSRRTITCGKVDSAVVPYEISAIA</sequence>
<evidence type="ECO:0000313" key="7">
    <source>
        <dbReference type="EMBL" id="CAP73079.1"/>
    </source>
</evidence>
<reference evidence="7" key="2">
    <citation type="submission" date="2008-07" db="EMBL/GenBank/DDBJ databases">
        <authorList>
            <person name="Genoscope - CEA"/>
        </authorList>
    </citation>
    <scope>NUCLEOTIDE SEQUENCE</scope>
    <source>
        <strain evidence="7">S mat+</strain>
    </source>
</reference>
<dbReference type="AlphaFoldDB" id="B2B5K4"/>
<proteinExistence type="predicted"/>
<evidence type="ECO:0000256" key="2">
    <source>
        <dbReference type="ARBA" id="ARBA00022525"/>
    </source>
</evidence>
<keyword evidence="3 5" id="KW-0732">Signal</keyword>
<dbReference type="Pfam" id="PF16541">
    <property type="entry name" value="AltA1"/>
    <property type="match status" value="1"/>
</dbReference>
<feature type="signal peptide" evidence="5">
    <location>
        <begin position="1"/>
        <end position="22"/>
    </location>
</feature>
<keyword evidence="4" id="KW-1015">Disulfide bond</keyword>
<dbReference type="VEuPathDB" id="FungiDB:PODANS_2_4930"/>
<organism evidence="7">
    <name type="scientific">Podospora anserina (strain S / ATCC MYA-4624 / DSM 980 / FGSC 10383)</name>
    <name type="common">Pleurage anserina</name>
    <dbReference type="NCBI Taxonomy" id="515849"/>
    <lineage>
        <taxon>Eukaryota</taxon>
        <taxon>Fungi</taxon>
        <taxon>Dikarya</taxon>
        <taxon>Ascomycota</taxon>
        <taxon>Pezizomycotina</taxon>
        <taxon>Sordariomycetes</taxon>
        <taxon>Sordariomycetidae</taxon>
        <taxon>Sordariales</taxon>
        <taxon>Podosporaceae</taxon>
        <taxon>Podospora</taxon>
        <taxon>Podospora anserina</taxon>
    </lineage>
</organism>
<dbReference type="RefSeq" id="XP_001911254.1">
    <property type="nucleotide sequence ID" value="XM_001911219.1"/>
</dbReference>
<reference evidence="7" key="1">
    <citation type="journal article" date="2008" name="Genome Biol.">
        <title>The genome sequence of the model ascomycete fungus Podospora anserina.</title>
        <authorList>
            <person name="Espagne E."/>
            <person name="Lespinet O."/>
            <person name="Malagnac F."/>
            <person name="Da Silva C."/>
            <person name="Jaillon O."/>
            <person name="Porcel B.M."/>
            <person name="Couloux A."/>
            <person name="Aury J.-M."/>
            <person name="Segurens B."/>
            <person name="Poulain J."/>
            <person name="Anthouard V."/>
            <person name="Grossetete S."/>
            <person name="Khalili H."/>
            <person name="Coppin E."/>
            <person name="Dequard-Chablat M."/>
            <person name="Picard M."/>
            <person name="Contamine V."/>
            <person name="Arnaise S."/>
            <person name="Bourdais A."/>
            <person name="Berteaux-Lecellier V."/>
            <person name="Gautheret D."/>
            <person name="de Vries R.P."/>
            <person name="Battaglia E."/>
            <person name="Coutinho P.M."/>
            <person name="Danchin E.G.J."/>
            <person name="Henrissat B."/>
            <person name="El Khoury R."/>
            <person name="Sainsard-Chanet A."/>
            <person name="Boivin A."/>
            <person name="Pinan-Lucarre B."/>
            <person name="Sellem C.H."/>
            <person name="Debuchy R."/>
            <person name="Wincker P."/>
            <person name="Weissenbach J."/>
            <person name="Silar P."/>
        </authorList>
    </citation>
    <scope>NUCLEOTIDE SEQUENCE [LARGE SCALE GENOMIC DNA]</scope>
    <source>
        <strain evidence="7">S mat+</strain>
    </source>
</reference>
<dbReference type="KEGG" id="pan:PODANSg8296"/>
<feature type="chain" id="PRO_5002774314" evidence="5">
    <location>
        <begin position="23"/>
        <end position="196"/>
    </location>
</feature>
<dbReference type="InterPro" id="IPR032382">
    <property type="entry name" value="AltA1"/>
</dbReference>
<comment type="subcellular location">
    <subcellularLocation>
        <location evidence="1">Secreted</location>
    </subcellularLocation>
</comment>
<protein>
    <submittedName>
        <fullName evidence="7">Podospora anserina S mat+ genomic DNA chromosome 2, supercontig 2</fullName>
    </submittedName>
</protein>